<comment type="caution">
    <text evidence="6">The sequence shown here is derived from an EMBL/GenBank/DDBJ whole genome shotgun (WGS) entry which is preliminary data.</text>
</comment>
<evidence type="ECO:0000256" key="3">
    <source>
        <dbReference type="ARBA" id="ARBA00023163"/>
    </source>
</evidence>
<dbReference type="InterPro" id="IPR000792">
    <property type="entry name" value="Tscrpt_reg_LuxR_C"/>
</dbReference>
<dbReference type="PROSITE" id="PS00622">
    <property type="entry name" value="HTH_LUXR_1"/>
    <property type="match status" value="1"/>
</dbReference>
<evidence type="ECO:0000259" key="5">
    <source>
        <dbReference type="PROSITE" id="PS50043"/>
    </source>
</evidence>
<protein>
    <submittedName>
        <fullName evidence="6">Response regulator transcription factor</fullName>
    </submittedName>
</protein>
<name>A0A545TW57_9GAMM</name>
<feature type="transmembrane region" description="Helical" evidence="4">
    <location>
        <begin position="64"/>
        <end position="84"/>
    </location>
</feature>
<evidence type="ECO:0000256" key="4">
    <source>
        <dbReference type="SAM" id="Phobius"/>
    </source>
</evidence>
<reference evidence="6 7" key="1">
    <citation type="submission" date="2019-07" db="EMBL/GenBank/DDBJ databases">
        <title>Draft genome for Aliikangiella sp. M105.</title>
        <authorList>
            <person name="Wang G."/>
        </authorList>
    </citation>
    <scope>NUCLEOTIDE SEQUENCE [LARGE SCALE GENOMIC DNA]</scope>
    <source>
        <strain evidence="6 7">M105</strain>
    </source>
</reference>
<dbReference type="PROSITE" id="PS50043">
    <property type="entry name" value="HTH_LUXR_2"/>
    <property type="match status" value="1"/>
</dbReference>
<proteinExistence type="predicted"/>
<accession>A0A545TW57</accession>
<keyword evidence="4" id="KW-0472">Membrane</keyword>
<keyword evidence="2" id="KW-0238">DNA-binding</keyword>
<gene>
    <name evidence="6" type="ORF">FLL46_25105</name>
</gene>
<dbReference type="AlphaFoldDB" id="A0A545TW57"/>
<dbReference type="InterPro" id="IPR036388">
    <property type="entry name" value="WH-like_DNA-bd_sf"/>
</dbReference>
<sequence>MRAGTLGKIAPVTAALNAVNYRYFAKLVMWRLILKYALILFAALSGFKFLEYQFFSHKMTLETYLVIIATIFLLLGFFVSRYFLLKASPADEPEIDLERLAEFSQREQEILLFLSHGYTNKEIAKSLDISPNTVKTHMSSLFGKLDVNNRTQAVAEAKSLRIIK</sequence>
<evidence type="ECO:0000313" key="6">
    <source>
        <dbReference type="EMBL" id="TQV81432.1"/>
    </source>
</evidence>
<dbReference type="RefSeq" id="WP_142934918.1">
    <property type="nucleotide sequence ID" value="NZ_ML660172.1"/>
</dbReference>
<keyword evidence="1" id="KW-0805">Transcription regulation</keyword>
<dbReference type="PANTHER" id="PTHR44688">
    <property type="entry name" value="DNA-BINDING TRANSCRIPTIONAL ACTIVATOR DEVR_DOSR"/>
    <property type="match status" value="1"/>
</dbReference>
<dbReference type="SMART" id="SM00421">
    <property type="entry name" value="HTH_LUXR"/>
    <property type="match status" value="1"/>
</dbReference>
<evidence type="ECO:0000313" key="7">
    <source>
        <dbReference type="Proteomes" id="UP000315439"/>
    </source>
</evidence>
<dbReference type="EMBL" id="VIKS01000016">
    <property type="protein sequence ID" value="TQV81432.1"/>
    <property type="molecule type" value="Genomic_DNA"/>
</dbReference>
<evidence type="ECO:0000256" key="2">
    <source>
        <dbReference type="ARBA" id="ARBA00023125"/>
    </source>
</evidence>
<dbReference type="CDD" id="cd06170">
    <property type="entry name" value="LuxR_C_like"/>
    <property type="match status" value="1"/>
</dbReference>
<dbReference type="GO" id="GO:0006355">
    <property type="term" value="P:regulation of DNA-templated transcription"/>
    <property type="evidence" value="ECO:0007669"/>
    <property type="project" value="InterPro"/>
</dbReference>
<keyword evidence="4" id="KW-1133">Transmembrane helix</keyword>
<dbReference type="Gene3D" id="1.10.10.10">
    <property type="entry name" value="Winged helix-like DNA-binding domain superfamily/Winged helix DNA-binding domain"/>
    <property type="match status" value="1"/>
</dbReference>
<keyword evidence="4" id="KW-0812">Transmembrane</keyword>
<feature type="transmembrane region" description="Helical" evidence="4">
    <location>
        <begin position="32"/>
        <end position="52"/>
    </location>
</feature>
<dbReference type="SUPFAM" id="SSF46894">
    <property type="entry name" value="C-terminal effector domain of the bipartite response regulators"/>
    <property type="match status" value="1"/>
</dbReference>
<keyword evidence="7" id="KW-1185">Reference proteome</keyword>
<dbReference type="InterPro" id="IPR016032">
    <property type="entry name" value="Sig_transdc_resp-reg_C-effctor"/>
</dbReference>
<organism evidence="6 7">
    <name type="scientific">Aliikangiella coralliicola</name>
    <dbReference type="NCBI Taxonomy" id="2592383"/>
    <lineage>
        <taxon>Bacteria</taxon>
        <taxon>Pseudomonadati</taxon>
        <taxon>Pseudomonadota</taxon>
        <taxon>Gammaproteobacteria</taxon>
        <taxon>Oceanospirillales</taxon>
        <taxon>Pleioneaceae</taxon>
        <taxon>Aliikangiella</taxon>
    </lineage>
</organism>
<keyword evidence="3" id="KW-0804">Transcription</keyword>
<dbReference type="Pfam" id="PF00196">
    <property type="entry name" value="GerE"/>
    <property type="match status" value="1"/>
</dbReference>
<dbReference type="Proteomes" id="UP000315439">
    <property type="component" value="Unassembled WGS sequence"/>
</dbReference>
<dbReference type="PANTHER" id="PTHR44688:SF16">
    <property type="entry name" value="DNA-BINDING TRANSCRIPTIONAL ACTIVATOR DEVR_DOSR"/>
    <property type="match status" value="1"/>
</dbReference>
<evidence type="ECO:0000256" key="1">
    <source>
        <dbReference type="ARBA" id="ARBA00023015"/>
    </source>
</evidence>
<dbReference type="OrthoDB" id="561214at2"/>
<dbReference type="GO" id="GO:0003677">
    <property type="term" value="F:DNA binding"/>
    <property type="evidence" value="ECO:0007669"/>
    <property type="project" value="UniProtKB-KW"/>
</dbReference>
<feature type="domain" description="HTH luxR-type" evidence="5">
    <location>
        <begin position="96"/>
        <end position="161"/>
    </location>
</feature>
<dbReference type="PRINTS" id="PR00038">
    <property type="entry name" value="HTHLUXR"/>
</dbReference>